<dbReference type="AlphaFoldDB" id="A0A4P6KFK6"/>
<evidence type="ECO:0000313" key="4">
    <source>
        <dbReference type="Proteomes" id="UP000289260"/>
    </source>
</evidence>
<dbReference type="InterPro" id="IPR039424">
    <property type="entry name" value="SBP_5"/>
</dbReference>
<keyword evidence="4" id="KW-1185">Reference proteome</keyword>
<dbReference type="EMBL" id="CP035806">
    <property type="protein sequence ID" value="QBE48771.1"/>
    <property type="molecule type" value="Genomic_DNA"/>
</dbReference>
<dbReference type="KEGG" id="ltr:EVS81_07945"/>
<name>A0A4P6KFK6_9MICO</name>
<dbReference type="Proteomes" id="UP000289260">
    <property type="component" value="Chromosome"/>
</dbReference>
<proteinExistence type="predicted"/>
<dbReference type="Gene3D" id="3.10.105.10">
    <property type="entry name" value="Dipeptide-binding Protein, Domain 3"/>
    <property type="match status" value="1"/>
</dbReference>
<keyword evidence="1" id="KW-0732">Signal</keyword>
<dbReference type="GO" id="GO:1904680">
    <property type="term" value="F:peptide transmembrane transporter activity"/>
    <property type="evidence" value="ECO:0007669"/>
    <property type="project" value="TreeGrafter"/>
</dbReference>
<dbReference type="InterPro" id="IPR000914">
    <property type="entry name" value="SBP_5_dom"/>
</dbReference>
<dbReference type="PANTHER" id="PTHR30290">
    <property type="entry name" value="PERIPLASMIC BINDING COMPONENT OF ABC TRANSPORTER"/>
    <property type="match status" value="1"/>
</dbReference>
<feature type="domain" description="Solute-binding protein family 5" evidence="2">
    <location>
        <begin position="86"/>
        <end position="438"/>
    </location>
</feature>
<evidence type="ECO:0000256" key="1">
    <source>
        <dbReference type="SAM" id="SignalP"/>
    </source>
</evidence>
<dbReference type="InterPro" id="IPR030678">
    <property type="entry name" value="Peptide/Ni-bd"/>
</dbReference>
<protein>
    <submittedName>
        <fullName evidence="3">ABC transporter substrate-binding protein</fullName>
    </submittedName>
</protein>
<organism evidence="3 4">
    <name type="scientific">Leucobacter triazinivorans</name>
    <dbReference type="NCBI Taxonomy" id="1784719"/>
    <lineage>
        <taxon>Bacteria</taxon>
        <taxon>Bacillati</taxon>
        <taxon>Actinomycetota</taxon>
        <taxon>Actinomycetes</taxon>
        <taxon>Micrococcales</taxon>
        <taxon>Microbacteriaceae</taxon>
        <taxon>Leucobacter</taxon>
    </lineage>
</organism>
<feature type="signal peptide" evidence="1">
    <location>
        <begin position="1"/>
        <end position="29"/>
    </location>
</feature>
<sequence>MRKHAQRGAIAGAAVLTLALAACSGPTIAGSEGSEKAAYSTDTVRTALPSDPNTLDPTSARGVSGYSLMPLLYAPLVYQDDDQELIAGIASEFEIAPDRGEFVISDAATCSDGTPLTASAAAASIENYVANSIEKYFTFGPGTVSVAADDGAKTLTIELSEPWADMAQAITKVGIVCPAGLADAEALGAGAAAGAFSGPYVIDSYNPGVELTLELREDYVFPEYATPLEGAAPANIRFAINGDPNSITNNLLTGAYDTAGLNAQSIERFEGNDDFESQRFAVAVSYIVFNQRPGSVFADEKNRQAVAQSISWEAFDQATNGGAGDRLTSFAASDVQCVNTDESLLLESGDAAASKPLEGLTIRFVGTQLTGPNGAGNSYISQALTEAGAEVTLENLDNNAWIETLTTKPDAWDMTVMGSTNPTRTLANPLSQLVGPTQAEDGRNIIGVRNPEVEAQLQALMSEEDGEKRCDTWQDIQTELITTATVVPLSASPSYQTTRTGFAVRGIGGVVRLDTLRITE</sequence>
<accession>A0A4P6KFK6</accession>
<dbReference type="PIRSF" id="PIRSF002741">
    <property type="entry name" value="MppA"/>
    <property type="match status" value="1"/>
</dbReference>
<dbReference type="GO" id="GO:0043190">
    <property type="term" value="C:ATP-binding cassette (ABC) transporter complex"/>
    <property type="evidence" value="ECO:0007669"/>
    <property type="project" value="InterPro"/>
</dbReference>
<dbReference type="SUPFAM" id="SSF53850">
    <property type="entry name" value="Periplasmic binding protein-like II"/>
    <property type="match status" value="1"/>
</dbReference>
<feature type="chain" id="PRO_5039561418" evidence="1">
    <location>
        <begin position="30"/>
        <end position="520"/>
    </location>
</feature>
<dbReference type="GO" id="GO:0042597">
    <property type="term" value="C:periplasmic space"/>
    <property type="evidence" value="ECO:0007669"/>
    <property type="project" value="UniProtKB-ARBA"/>
</dbReference>
<dbReference type="OrthoDB" id="9046151at2"/>
<dbReference type="PROSITE" id="PS51257">
    <property type="entry name" value="PROKAR_LIPOPROTEIN"/>
    <property type="match status" value="1"/>
</dbReference>
<dbReference type="GO" id="GO:0015833">
    <property type="term" value="P:peptide transport"/>
    <property type="evidence" value="ECO:0007669"/>
    <property type="project" value="TreeGrafter"/>
</dbReference>
<reference evidence="3 4" key="1">
    <citation type="submission" date="2019-02" db="EMBL/GenBank/DDBJ databases">
        <authorList>
            <person name="Sun L."/>
            <person name="Pan D."/>
            <person name="Wu X."/>
        </authorList>
    </citation>
    <scope>NUCLEOTIDE SEQUENCE [LARGE SCALE GENOMIC DNA]</scope>
    <source>
        <strain evidence="3 4">JW-1</strain>
    </source>
</reference>
<dbReference type="Pfam" id="PF00496">
    <property type="entry name" value="SBP_bac_5"/>
    <property type="match status" value="1"/>
</dbReference>
<dbReference type="CDD" id="cd00995">
    <property type="entry name" value="PBP2_NikA_DppA_OppA_like"/>
    <property type="match status" value="1"/>
</dbReference>
<dbReference type="Gene3D" id="3.40.190.10">
    <property type="entry name" value="Periplasmic binding protein-like II"/>
    <property type="match status" value="1"/>
</dbReference>
<evidence type="ECO:0000313" key="3">
    <source>
        <dbReference type="EMBL" id="QBE48771.1"/>
    </source>
</evidence>
<gene>
    <name evidence="3" type="ORF">EVS81_07945</name>
</gene>
<evidence type="ECO:0000259" key="2">
    <source>
        <dbReference type="Pfam" id="PF00496"/>
    </source>
</evidence>